<evidence type="ECO:0000313" key="1">
    <source>
        <dbReference type="EMBL" id="KAJ9651642.1"/>
    </source>
</evidence>
<proteinExistence type="predicted"/>
<comment type="caution">
    <text evidence="1">The sequence shown here is derived from an EMBL/GenBank/DDBJ whole genome shotgun (WGS) entry which is preliminary data.</text>
</comment>
<dbReference type="Proteomes" id="UP001172386">
    <property type="component" value="Unassembled WGS sequence"/>
</dbReference>
<sequence length="650" mass="65953">MKAAQQILLLLTGVSALSSSKPSSGSVKNVDTFSIFSETSSEPSCAGVATYTNYEPQTTVYVTVDGDYTVTVTGNGTVLYPTIFYTPPPACSFTLIHTTDSSAIISTTKPLVSSLFSTGSPPSPPSIIPSANLTSSTSKTEAPYANTTAPLFRTSSSSEPPHPFFSTLSNSNTPPPPVTPEKSAATYSIFTSEYKGTITVTVTKKTPVPASTDGPSQPVVQFPGPGETTDRISLNTVPTPSNSPSNNKNSPLPNTLSAQNSDPTNTNNNGLSPSVVNTPSSPKNSNNAPATTAANNPGSPTSNFNPLPTAANNPSSQNNNQPTASNNNNQNNNPSNSNANNNNPGATSSGGLGSIINSAFNSPFTSVGVSTSFGAASATVTLVNGVPVQVNPSSVYIGGSYIALPSASSTALVTINGETFTVNPSQVIGVSTTLTIARQESVSYSPLQAATLPFSTITQNGITITVQPTVAVVSGTTYTIGLNAQPTVLTLSGQTITFDSSGIRFPSTTYQPAMTTASAYVVTTIGKLTFSIDQSEAIISGTTYRIGNGSLNSKTTTIIDGTTVVFGPSGIVLPSTTIAPTGVSLTTRAGSSRTSSATAATKIVESSSGASATGSGNGAVGFSRASSVSSVLCGILMVLAAGMLPLSLIL</sequence>
<accession>A0ACC2ZVP1</accession>
<keyword evidence="2" id="KW-1185">Reference proteome</keyword>
<reference evidence="1" key="1">
    <citation type="submission" date="2022-10" db="EMBL/GenBank/DDBJ databases">
        <title>Culturing micro-colonial fungi from biological soil crusts in the Mojave desert and describing Neophaeococcomyces mojavensis, and introducing the new genera and species Taxawa tesnikishii.</title>
        <authorList>
            <person name="Kurbessoian T."/>
            <person name="Stajich J.E."/>
        </authorList>
    </citation>
    <scope>NUCLEOTIDE SEQUENCE</scope>
    <source>
        <strain evidence="1">JES_112</strain>
    </source>
</reference>
<dbReference type="EMBL" id="JAPDRQ010000243">
    <property type="protein sequence ID" value="KAJ9651642.1"/>
    <property type="molecule type" value="Genomic_DNA"/>
</dbReference>
<organism evidence="1 2">
    <name type="scientific">Neophaeococcomyces mojaviensis</name>
    <dbReference type="NCBI Taxonomy" id="3383035"/>
    <lineage>
        <taxon>Eukaryota</taxon>
        <taxon>Fungi</taxon>
        <taxon>Dikarya</taxon>
        <taxon>Ascomycota</taxon>
        <taxon>Pezizomycotina</taxon>
        <taxon>Eurotiomycetes</taxon>
        <taxon>Chaetothyriomycetidae</taxon>
        <taxon>Chaetothyriales</taxon>
        <taxon>Chaetothyriales incertae sedis</taxon>
        <taxon>Neophaeococcomyces</taxon>
    </lineage>
</organism>
<evidence type="ECO:0000313" key="2">
    <source>
        <dbReference type="Proteomes" id="UP001172386"/>
    </source>
</evidence>
<protein>
    <submittedName>
        <fullName evidence="1">Uncharacterized protein</fullName>
    </submittedName>
</protein>
<gene>
    <name evidence="1" type="ORF">H2198_009085</name>
</gene>
<name>A0ACC2ZVP1_9EURO</name>